<evidence type="ECO:0000313" key="5">
    <source>
        <dbReference type="EMBL" id="AGG65598.1"/>
    </source>
</evidence>
<evidence type="ECO:0000256" key="2">
    <source>
        <dbReference type="ARBA" id="ARBA00022801"/>
    </source>
</evidence>
<dbReference type="PATRIC" id="fig|1121353.3.peg.148"/>
<keyword evidence="6" id="KW-1185">Reference proteome</keyword>
<dbReference type="eggNOG" id="COG0657">
    <property type="taxonomic scope" value="Bacteria"/>
</dbReference>
<proteinExistence type="inferred from homology"/>
<protein>
    <submittedName>
        <fullName evidence="5">Esterase/lipase</fullName>
    </submittedName>
</protein>
<dbReference type="OrthoDB" id="3181909at2"/>
<dbReference type="HOGENOM" id="CLU_012494_6_4_11"/>
<sequence length="304" mass="32575">MFLHPEAQFYLDSLPALSPQEELTFGKDIPQPAAEQSHLAKDQLIAGVPVRIYSPRTLPENELLPALIYFHGGGWSGGNPAMIDGLVRSLVSDLDIIAISVDYRLAPEHPFPAAFEDSLAVCRTVLSGETDLALDPTRVAVAGDSAGGNLAAVMAQQLKSHSPTFAHQVLVYPVSNLTDTNSPSYQKFGEGYYLTAAAMQRYIDQYAGTHDLADPRLSPAFASDLSGLAPATFVLAECDVLAHEGRAYAQALLGAGNSVTLAEFMGQLHAFLNLGTLSTDARAARRFIRAQLEAALISEESYKA</sequence>
<gene>
    <name evidence="5" type="ORF">H924_00700</name>
</gene>
<evidence type="ECO:0000313" key="6">
    <source>
        <dbReference type="Proteomes" id="UP000011760"/>
    </source>
</evidence>
<reference evidence="5 6" key="1">
    <citation type="submission" date="2013-02" db="EMBL/GenBank/DDBJ databases">
        <title>The complete genome sequence of Corynebacterium callunae DSM 20147.</title>
        <authorList>
            <person name="Ruckert C."/>
            <person name="Albersmeier A."/>
            <person name="Kalinowski J."/>
        </authorList>
    </citation>
    <scope>NUCLEOTIDE SEQUENCE [LARGE SCALE GENOMIC DNA]</scope>
    <source>
        <strain evidence="5 6">DSM 20147</strain>
    </source>
</reference>
<dbReference type="InterPro" id="IPR013094">
    <property type="entry name" value="AB_hydrolase_3"/>
</dbReference>
<dbReference type="Proteomes" id="UP000011760">
    <property type="component" value="Chromosome"/>
</dbReference>
<dbReference type="GO" id="GO:0016787">
    <property type="term" value="F:hydrolase activity"/>
    <property type="evidence" value="ECO:0007669"/>
    <property type="project" value="UniProtKB-KW"/>
</dbReference>
<evidence type="ECO:0000256" key="1">
    <source>
        <dbReference type="ARBA" id="ARBA00010515"/>
    </source>
</evidence>
<dbReference type="SUPFAM" id="SSF53474">
    <property type="entry name" value="alpha/beta-Hydrolases"/>
    <property type="match status" value="1"/>
</dbReference>
<dbReference type="KEGG" id="ccn:H924_00700"/>
<dbReference type="AlphaFoldDB" id="M1UWX6"/>
<accession>M1UWX6</accession>
<dbReference type="Pfam" id="PF07859">
    <property type="entry name" value="Abhydrolase_3"/>
    <property type="match status" value="1"/>
</dbReference>
<dbReference type="Gene3D" id="3.40.50.1820">
    <property type="entry name" value="alpha/beta hydrolase"/>
    <property type="match status" value="1"/>
</dbReference>
<name>M1UWX6_9CORY</name>
<dbReference type="PROSITE" id="PS01174">
    <property type="entry name" value="LIPASE_GDXG_SER"/>
    <property type="match status" value="1"/>
</dbReference>
<dbReference type="InterPro" id="IPR029058">
    <property type="entry name" value="AB_hydrolase_fold"/>
</dbReference>
<feature type="active site" evidence="3">
    <location>
        <position position="145"/>
    </location>
</feature>
<evidence type="ECO:0000256" key="3">
    <source>
        <dbReference type="PROSITE-ProRule" id="PRU10038"/>
    </source>
</evidence>
<feature type="domain" description="Alpha/beta hydrolase fold-3" evidence="4">
    <location>
        <begin position="67"/>
        <end position="272"/>
    </location>
</feature>
<dbReference type="PANTHER" id="PTHR48081">
    <property type="entry name" value="AB HYDROLASE SUPERFAMILY PROTEIN C4A8.06C"/>
    <property type="match status" value="1"/>
</dbReference>
<dbReference type="EMBL" id="CP004354">
    <property type="protein sequence ID" value="AGG65598.1"/>
    <property type="molecule type" value="Genomic_DNA"/>
</dbReference>
<keyword evidence="2" id="KW-0378">Hydrolase</keyword>
<comment type="similarity">
    <text evidence="1">Belongs to the 'GDXG' lipolytic enzyme family.</text>
</comment>
<evidence type="ECO:0000259" key="4">
    <source>
        <dbReference type="Pfam" id="PF07859"/>
    </source>
</evidence>
<dbReference type="RefSeq" id="WP_015650053.1">
    <property type="nucleotide sequence ID" value="NC_020506.1"/>
</dbReference>
<dbReference type="InterPro" id="IPR033140">
    <property type="entry name" value="Lipase_GDXG_put_SER_AS"/>
</dbReference>
<dbReference type="PANTHER" id="PTHR48081:SF8">
    <property type="entry name" value="ALPHA_BETA HYDROLASE FOLD-3 DOMAIN-CONTAINING PROTEIN-RELATED"/>
    <property type="match status" value="1"/>
</dbReference>
<organism evidence="5 6">
    <name type="scientific">Corynebacterium callunae DSM 20147</name>
    <dbReference type="NCBI Taxonomy" id="1121353"/>
    <lineage>
        <taxon>Bacteria</taxon>
        <taxon>Bacillati</taxon>
        <taxon>Actinomycetota</taxon>
        <taxon>Actinomycetes</taxon>
        <taxon>Mycobacteriales</taxon>
        <taxon>Corynebacteriaceae</taxon>
        <taxon>Corynebacterium</taxon>
    </lineage>
</organism>
<dbReference type="STRING" id="1121353.H924_00700"/>
<dbReference type="InterPro" id="IPR050300">
    <property type="entry name" value="GDXG_lipolytic_enzyme"/>
</dbReference>